<dbReference type="AlphaFoldDB" id="A0AAV7PT41"/>
<evidence type="ECO:0000313" key="1">
    <source>
        <dbReference type="EMBL" id="KAJ1131423.1"/>
    </source>
</evidence>
<reference evidence="1" key="1">
    <citation type="journal article" date="2022" name="bioRxiv">
        <title>Sequencing and chromosome-scale assembly of the giantPleurodeles waltlgenome.</title>
        <authorList>
            <person name="Brown T."/>
            <person name="Elewa A."/>
            <person name="Iarovenko S."/>
            <person name="Subramanian E."/>
            <person name="Araus A.J."/>
            <person name="Petzold A."/>
            <person name="Susuki M."/>
            <person name="Suzuki K.-i.T."/>
            <person name="Hayashi T."/>
            <person name="Toyoda A."/>
            <person name="Oliveira C."/>
            <person name="Osipova E."/>
            <person name="Leigh N.D."/>
            <person name="Simon A."/>
            <person name="Yun M.H."/>
        </authorList>
    </citation>
    <scope>NUCLEOTIDE SEQUENCE</scope>
    <source>
        <strain evidence="1">20211129_DDA</strain>
        <tissue evidence="1">Liver</tissue>
    </source>
</reference>
<organism evidence="1 2">
    <name type="scientific">Pleurodeles waltl</name>
    <name type="common">Iberian ribbed newt</name>
    <dbReference type="NCBI Taxonomy" id="8319"/>
    <lineage>
        <taxon>Eukaryota</taxon>
        <taxon>Metazoa</taxon>
        <taxon>Chordata</taxon>
        <taxon>Craniata</taxon>
        <taxon>Vertebrata</taxon>
        <taxon>Euteleostomi</taxon>
        <taxon>Amphibia</taxon>
        <taxon>Batrachia</taxon>
        <taxon>Caudata</taxon>
        <taxon>Salamandroidea</taxon>
        <taxon>Salamandridae</taxon>
        <taxon>Pleurodelinae</taxon>
        <taxon>Pleurodeles</taxon>
    </lineage>
</organism>
<gene>
    <name evidence="1" type="ORF">NDU88_009760</name>
</gene>
<accession>A0AAV7PT41</accession>
<dbReference type="EMBL" id="JANPWB010000011">
    <property type="protein sequence ID" value="KAJ1131423.1"/>
    <property type="molecule type" value="Genomic_DNA"/>
</dbReference>
<feature type="non-terminal residue" evidence="1">
    <location>
        <position position="1"/>
    </location>
</feature>
<dbReference type="Proteomes" id="UP001066276">
    <property type="component" value="Chromosome 7"/>
</dbReference>
<protein>
    <submittedName>
        <fullName evidence="1">Uncharacterized protein</fullName>
    </submittedName>
</protein>
<feature type="non-terminal residue" evidence="1">
    <location>
        <position position="88"/>
    </location>
</feature>
<proteinExistence type="predicted"/>
<comment type="caution">
    <text evidence="1">The sequence shown here is derived from an EMBL/GenBank/DDBJ whole genome shotgun (WGS) entry which is preliminary data.</text>
</comment>
<sequence length="88" mass="9865">SLKGRPYRAGPLWFKRRSARLQDCSVSASSRTRDCLRSDGRHQLQGRAEMNKSRAWNKISPAEFLSKLVQSQPVPATDLDVAATNLSH</sequence>
<evidence type="ECO:0000313" key="2">
    <source>
        <dbReference type="Proteomes" id="UP001066276"/>
    </source>
</evidence>
<keyword evidence="2" id="KW-1185">Reference proteome</keyword>
<name>A0AAV7PT41_PLEWA</name>